<dbReference type="AlphaFoldDB" id="A0A2P5EY15"/>
<name>A0A2P5EY15_TREOI</name>
<keyword evidence="4" id="KW-1185">Reference proteome</keyword>
<organism evidence="3 4">
    <name type="scientific">Trema orientale</name>
    <name type="common">Charcoal tree</name>
    <name type="synonym">Celtis orientalis</name>
    <dbReference type="NCBI Taxonomy" id="63057"/>
    <lineage>
        <taxon>Eukaryota</taxon>
        <taxon>Viridiplantae</taxon>
        <taxon>Streptophyta</taxon>
        <taxon>Embryophyta</taxon>
        <taxon>Tracheophyta</taxon>
        <taxon>Spermatophyta</taxon>
        <taxon>Magnoliopsida</taxon>
        <taxon>eudicotyledons</taxon>
        <taxon>Gunneridae</taxon>
        <taxon>Pentapetalae</taxon>
        <taxon>rosids</taxon>
        <taxon>fabids</taxon>
        <taxon>Rosales</taxon>
        <taxon>Cannabaceae</taxon>
        <taxon>Trema</taxon>
    </lineage>
</organism>
<feature type="non-terminal residue" evidence="3">
    <location>
        <position position="1"/>
    </location>
</feature>
<evidence type="ECO:0000256" key="2">
    <source>
        <dbReference type="SAM" id="MobiDB-lite"/>
    </source>
</evidence>
<reference evidence="4" key="1">
    <citation type="submission" date="2016-06" db="EMBL/GenBank/DDBJ databases">
        <title>Parallel loss of symbiosis genes in relatives of nitrogen-fixing non-legume Parasponia.</title>
        <authorList>
            <person name="Van Velzen R."/>
            <person name="Holmer R."/>
            <person name="Bu F."/>
            <person name="Rutten L."/>
            <person name="Van Zeijl A."/>
            <person name="Liu W."/>
            <person name="Santuari L."/>
            <person name="Cao Q."/>
            <person name="Sharma T."/>
            <person name="Shen D."/>
            <person name="Roswanjaya Y."/>
            <person name="Wardhani T."/>
            <person name="Kalhor M.S."/>
            <person name="Jansen J."/>
            <person name="Van den Hoogen J."/>
            <person name="Gungor B."/>
            <person name="Hartog M."/>
            <person name="Hontelez J."/>
            <person name="Verver J."/>
            <person name="Yang W.-C."/>
            <person name="Schijlen E."/>
            <person name="Repin R."/>
            <person name="Schilthuizen M."/>
            <person name="Schranz E."/>
            <person name="Heidstra R."/>
            <person name="Miyata K."/>
            <person name="Fedorova E."/>
            <person name="Kohlen W."/>
            <person name="Bisseling T."/>
            <person name="Smit S."/>
            <person name="Geurts R."/>
        </authorList>
    </citation>
    <scope>NUCLEOTIDE SEQUENCE [LARGE SCALE GENOMIC DNA]</scope>
    <source>
        <strain evidence="4">cv. RG33-2</strain>
    </source>
</reference>
<evidence type="ECO:0000256" key="1">
    <source>
        <dbReference type="SAM" id="Coils"/>
    </source>
</evidence>
<dbReference type="EMBL" id="JXTC01000083">
    <property type="protein sequence ID" value="PON90433.1"/>
    <property type="molecule type" value="Genomic_DNA"/>
</dbReference>
<dbReference type="OrthoDB" id="1701699at2759"/>
<dbReference type="InParanoid" id="A0A2P5EY15"/>
<feature type="compositionally biased region" description="Polar residues" evidence="2">
    <location>
        <begin position="10"/>
        <end position="31"/>
    </location>
</feature>
<dbReference type="STRING" id="63057.A0A2P5EY15"/>
<dbReference type="GO" id="GO:0048367">
    <property type="term" value="P:shoot system development"/>
    <property type="evidence" value="ECO:0007669"/>
    <property type="project" value="InterPro"/>
</dbReference>
<evidence type="ECO:0000313" key="4">
    <source>
        <dbReference type="Proteomes" id="UP000237000"/>
    </source>
</evidence>
<dbReference type="GO" id="GO:0048364">
    <property type="term" value="P:root development"/>
    <property type="evidence" value="ECO:0007669"/>
    <property type="project" value="InterPro"/>
</dbReference>
<evidence type="ECO:0000313" key="3">
    <source>
        <dbReference type="EMBL" id="PON90433.1"/>
    </source>
</evidence>
<feature type="coiled-coil region" evidence="1">
    <location>
        <begin position="247"/>
        <end position="274"/>
    </location>
</feature>
<dbReference type="PANTHER" id="PTHR33070:SF115">
    <property type="entry name" value="T23E18.15"/>
    <property type="match status" value="1"/>
</dbReference>
<dbReference type="Pfam" id="PF03087">
    <property type="entry name" value="BPS1"/>
    <property type="match status" value="1"/>
</dbReference>
<proteinExistence type="predicted"/>
<dbReference type="Proteomes" id="UP000237000">
    <property type="component" value="Unassembled WGS sequence"/>
</dbReference>
<dbReference type="PANTHER" id="PTHR33070">
    <property type="entry name" value="OS06G0725500 PROTEIN"/>
    <property type="match status" value="1"/>
</dbReference>
<comment type="caution">
    <text evidence="3">The sequence shown here is derived from an EMBL/GenBank/DDBJ whole genome shotgun (WGS) entry which is preliminary data.</text>
</comment>
<sequence>EEEMAASFEISKTTCHARSNSFPSRSHPLSTSVEEQLSRLRTPSQATTSSSLCHRLSGLKHLHESLDDLLQLQQTKQALSREENKKHIERVLEGSLQLLDACGTTRDVLSQMRQCLQQLQSSLRRKGGSESVLDNEISAYMLSKKKLAKMICKCFRSSSMTPTKKDSDSISAVSVLNEVQEITSEVLRSLLSFVSRPKTRSRSIVVSKLFQSKKVSCEGEVGATEFEKMDAELMVLESKKDIKIEQVKQVLKGLESLESNIQELEEELECIFRHLMKTRVSLLNVFTH</sequence>
<dbReference type="InterPro" id="IPR004320">
    <property type="entry name" value="BPS1_pln"/>
</dbReference>
<protein>
    <submittedName>
        <fullName evidence="3">Uncharacterized protein</fullName>
    </submittedName>
</protein>
<gene>
    <name evidence="3" type="ORF">TorRG33x02_137180</name>
</gene>
<keyword evidence="1" id="KW-0175">Coiled coil</keyword>
<feature type="region of interest" description="Disordered" evidence="2">
    <location>
        <begin position="1"/>
        <end position="31"/>
    </location>
</feature>
<accession>A0A2P5EY15</accession>